<dbReference type="AlphaFoldDB" id="K0TI41"/>
<keyword evidence="3 6" id="KW-0812">Transmembrane</keyword>
<dbReference type="OrthoDB" id="430207at2759"/>
<dbReference type="InterPro" id="IPR007248">
    <property type="entry name" value="Mpv17_PMP22"/>
</dbReference>
<comment type="caution">
    <text evidence="8">The sequence shown here is derived from an EMBL/GenBank/DDBJ whole genome shotgun (WGS) entry which is preliminary data.</text>
</comment>
<evidence type="ECO:0000256" key="5">
    <source>
        <dbReference type="ARBA" id="ARBA00023136"/>
    </source>
</evidence>
<dbReference type="GO" id="GO:0005737">
    <property type="term" value="C:cytoplasm"/>
    <property type="evidence" value="ECO:0007669"/>
    <property type="project" value="TreeGrafter"/>
</dbReference>
<feature type="transmembrane region" description="Helical" evidence="6">
    <location>
        <begin position="195"/>
        <end position="213"/>
    </location>
</feature>
<dbReference type="Pfam" id="PF04117">
    <property type="entry name" value="Mpv17_PMP22"/>
    <property type="match status" value="1"/>
</dbReference>
<evidence type="ECO:0000256" key="7">
    <source>
        <dbReference type="SAM" id="SignalP"/>
    </source>
</evidence>
<keyword evidence="7" id="KW-0732">Signal</keyword>
<comment type="subcellular location">
    <subcellularLocation>
        <location evidence="1">Membrane</location>
        <topology evidence="1">Multi-pass membrane protein</topology>
    </subcellularLocation>
</comment>
<name>K0TI41_THAOC</name>
<evidence type="ECO:0000256" key="6">
    <source>
        <dbReference type="RuleBase" id="RU363053"/>
    </source>
</evidence>
<feature type="transmembrane region" description="Helical" evidence="6">
    <location>
        <begin position="129"/>
        <end position="150"/>
    </location>
</feature>
<evidence type="ECO:0000313" key="9">
    <source>
        <dbReference type="Proteomes" id="UP000266841"/>
    </source>
</evidence>
<dbReference type="EMBL" id="AGNL01001875">
    <property type="protein sequence ID" value="EJK76669.1"/>
    <property type="molecule type" value="Genomic_DNA"/>
</dbReference>
<feature type="chain" id="PRO_5003837990" evidence="7">
    <location>
        <begin position="19"/>
        <end position="268"/>
    </location>
</feature>
<comment type="similarity">
    <text evidence="2 6">Belongs to the peroxisomal membrane protein PXMP2/4 family.</text>
</comment>
<evidence type="ECO:0000256" key="4">
    <source>
        <dbReference type="ARBA" id="ARBA00022989"/>
    </source>
</evidence>
<organism evidence="8 9">
    <name type="scientific">Thalassiosira oceanica</name>
    <name type="common">Marine diatom</name>
    <dbReference type="NCBI Taxonomy" id="159749"/>
    <lineage>
        <taxon>Eukaryota</taxon>
        <taxon>Sar</taxon>
        <taxon>Stramenopiles</taxon>
        <taxon>Ochrophyta</taxon>
        <taxon>Bacillariophyta</taxon>
        <taxon>Coscinodiscophyceae</taxon>
        <taxon>Thalassiosirophycidae</taxon>
        <taxon>Thalassiosirales</taxon>
        <taxon>Thalassiosiraceae</taxon>
        <taxon>Thalassiosira</taxon>
    </lineage>
</organism>
<dbReference type="PANTHER" id="PTHR11266">
    <property type="entry name" value="PEROXISOMAL MEMBRANE PROTEIN 2, PXMP2 MPV17"/>
    <property type="match status" value="1"/>
</dbReference>
<evidence type="ECO:0000313" key="8">
    <source>
        <dbReference type="EMBL" id="EJK76669.1"/>
    </source>
</evidence>
<proteinExistence type="inferred from homology"/>
<dbReference type="Proteomes" id="UP000266841">
    <property type="component" value="Unassembled WGS sequence"/>
</dbReference>
<evidence type="ECO:0000256" key="1">
    <source>
        <dbReference type="ARBA" id="ARBA00004141"/>
    </source>
</evidence>
<keyword evidence="4 6" id="KW-1133">Transmembrane helix</keyword>
<reference evidence="8 9" key="1">
    <citation type="journal article" date="2012" name="Genome Biol.">
        <title>Genome and low-iron response of an oceanic diatom adapted to chronic iron limitation.</title>
        <authorList>
            <person name="Lommer M."/>
            <person name="Specht M."/>
            <person name="Roy A.S."/>
            <person name="Kraemer L."/>
            <person name="Andreson R."/>
            <person name="Gutowska M.A."/>
            <person name="Wolf J."/>
            <person name="Bergner S.V."/>
            <person name="Schilhabel M.B."/>
            <person name="Klostermeier U.C."/>
            <person name="Beiko R.G."/>
            <person name="Rosenstiel P."/>
            <person name="Hippler M."/>
            <person name="Laroche J."/>
        </authorList>
    </citation>
    <scope>NUCLEOTIDE SEQUENCE [LARGE SCALE GENOMIC DNA]</scope>
    <source>
        <strain evidence="8 9">CCMP1005</strain>
    </source>
</reference>
<keyword evidence="9" id="KW-1185">Reference proteome</keyword>
<dbReference type="eggNOG" id="ENOG502S3KH">
    <property type="taxonomic scope" value="Eukaryota"/>
</dbReference>
<evidence type="ECO:0000256" key="3">
    <source>
        <dbReference type="ARBA" id="ARBA00022692"/>
    </source>
</evidence>
<keyword evidence="5 6" id="KW-0472">Membrane</keyword>
<feature type="signal peptide" evidence="7">
    <location>
        <begin position="1"/>
        <end position="18"/>
    </location>
</feature>
<protein>
    <submittedName>
        <fullName evidence="8">Uncharacterized protein</fullName>
    </submittedName>
</protein>
<gene>
    <name evidence="8" type="ORF">THAOC_01564</name>
</gene>
<dbReference type="OMA" id="YRAVECT"/>
<accession>K0TI41</accession>
<sequence length="268" mass="29583">MKPLSGCVTALVIFRASSFSVVDPSIHVPLIEASSSHLIASSTAVFDRYLTTLANHPLQTKMATGACLATVGDFVAQRKDGDGDWDAPRGASFAAFDATYRAAQHVAFPLIVATCKGQSFLGAAIERSLASQLIIVPFFYYPVFFLFTGIMQGLDMAESFDRAKQTFVPLMKRNLLFWVPVQYIQFNYIETDLQIPFLSCAGLAWTIILSAFAGSAKRYSETKEVSAILDSNKETVCQNFPIITDEVSSPFVDREQVYKKEVRELVSK</sequence>
<evidence type="ECO:0000256" key="2">
    <source>
        <dbReference type="ARBA" id="ARBA00006824"/>
    </source>
</evidence>
<dbReference type="GO" id="GO:0016020">
    <property type="term" value="C:membrane"/>
    <property type="evidence" value="ECO:0007669"/>
    <property type="project" value="UniProtKB-SubCell"/>
</dbReference>
<dbReference type="PANTHER" id="PTHR11266:SF17">
    <property type="entry name" value="PROTEIN MPV17"/>
    <property type="match status" value="1"/>
</dbReference>